<name>A0A2J6T5B5_9HELO</name>
<evidence type="ECO:0000313" key="3">
    <source>
        <dbReference type="Proteomes" id="UP000235371"/>
    </source>
</evidence>
<accession>A0A2J6T5B5</accession>
<keyword evidence="3" id="KW-1185">Reference proteome</keyword>
<feature type="compositionally biased region" description="Basic and acidic residues" evidence="1">
    <location>
        <begin position="420"/>
        <end position="432"/>
    </location>
</feature>
<protein>
    <submittedName>
        <fullName evidence="2">Uncharacterized protein</fullName>
    </submittedName>
</protein>
<feature type="region of interest" description="Disordered" evidence="1">
    <location>
        <begin position="396"/>
        <end position="433"/>
    </location>
</feature>
<dbReference type="EMBL" id="KZ613828">
    <property type="protein sequence ID" value="PMD58211.1"/>
    <property type="molecule type" value="Genomic_DNA"/>
</dbReference>
<feature type="region of interest" description="Disordered" evidence="1">
    <location>
        <begin position="325"/>
        <end position="357"/>
    </location>
</feature>
<feature type="region of interest" description="Disordered" evidence="1">
    <location>
        <begin position="113"/>
        <end position="174"/>
    </location>
</feature>
<feature type="compositionally biased region" description="Basic and acidic residues" evidence="1">
    <location>
        <begin position="15"/>
        <end position="26"/>
    </location>
</feature>
<proteinExistence type="predicted"/>
<feature type="compositionally biased region" description="Low complexity" evidence="1">
    <location>
        <begin position="342"/>
        <end position="357"/>
    </location>
</feature>
<dbReference type="GeneID" id="36591411"/>
<reference evidence="2 3" key="1">
    <citation type="submission" date="2016-04" db="EMBL/GenBank/DDBJ databases">
        <title>A degradative enzymes factory behind the ericoid mycorrhizal symbiosis.</title>
        <authorList>
            <consortium name="DOE Joint Genome Institute"/>
            <person name="Martino E."/>
            <person name="Morin E."/>
            <person name="Grelet G."/>
            <person name="Kuo A."/>
            <person name="Kohler A."/>
            <person name="Daghino S."/>
            <person name="Barry K."/>
            <person name="Choi C."/>
            <person name="Cichocki N."/>
            <person name="Clum A."/>
            <person name="Copeland A."/>
            <person name="Hainaut M."/>
            <person name="Haridas S."/>
            <person name="Labutti K."/>
            <person name="Lindquist E."/>
            <person name="Lipzen A."/>
            <person name="Khouja H.-R."/>
            <person name="Murat C."/>
            <person name="Ohm R."/>
            <person name="Olson A."/>
            <person name="Spatafora J."/>
            <person name="Veneault-Fourrey C."/>
            <person name="Henrissat B."/>
            <person name="Grigoriev I."/>
            <person name="Martin F."/>
            <person name="Perotto S."/>
        </authorList>
    </citation>
    <scope>NUCLEOTIDE SEQUENCE [LARGE SCALE GENOMIC DNA]</scope>
    <source>
        <strain evidence="2 3">E</strain>
    </source>
</reference>
<gene>
    <name evidence="2" type="ORF">K444DRAFT_631259</name>
</gene>
<sequence length="585" mass="62495">MAEGDAPAKGGYKQLGERNESTQKSRDSAIAGILKTWNITDFDSIIPAVIKPAKDLGNNAIYNIRTISRRTTLAAAQGLFLSECKNETGAPIRLSFGHTAKIAKDLLAQEAATKAVQGGSNGSSAERENTETKLKLRRRATEPVKKTTPNDLVIPRKTIPPPFTFGSSPTSKKVDIDQTVKPHTRGLAIKMTIVDDSGTSKSSVHKSVFGFLDGEVSPIPASKKRPLPPKMVQENGKEERGPPEKKNRKEENLAGNPVETQGHETVNNDLVGEPVIPLRGLFSNDEDEILKPLDTSKNLSGDDEDVAMAELNKLMQENKAENEKLFGTFPPLSPSTDANEKITNTITPKPTISPTRTVDASKEALAGLSPGILKENLPGLEGNTIVVDAGGPKVRATSLGPVRKPNIKNPIPPLKSTARKTAETGEVTKSKAQDVSIHNGLSMEEAEPKTTTVAPVASMSTEVGAKTTAVAPIADMGTGQAPIVAMHEIQQPKQAVVVEPAAALQATALEAMASQGSGPQPDPLKEHCSFIATGFREVLDTEKLVNLARPEQQALTQDIKAVFDTALRHLEGDLVWVFKQHGSGI</sequence>
<feature type="compositionally biased region" description="Basic and acidic residues" evidence="1">
    <location>
        <begin position="125"/>
        <end position="145"/>
    </location>
</feature>
<organism evidence="2 3">
    <name type="scientific">Hyaloscypha bicolor E</name>
    <dbReference type="NCBI Taxonomy" id="1095630"/>
    <lineage>
        <taxon>Eukaryota</taxon>
        <taxon>Fungi</taxon>
        <taxon>Dikarya</taxon>
        <taxon>Ascomycota</taxon>
        <taxon>Pezizomycotina</taxon>
        <taxon>Leotiomycetes</taxon>
        <taxon>Helotiales</taxon>
        <taxon>Hyaloscyphaceae</taxon>
        <taxon>Hyaloscypha</taxon>
        <taxon>Hyaloscypha bicolor</taxon>
    </lineage>
</organism>
<dbReference type="OrthoDB" id="3561148at2759"/>
<evidence type="ECO:0000256" key="1">
    <source>
        <dbReference type="SAM" id="MobiDB-lite"/>
    </source>
</evidence>
<dbReference type="InParanoid" id="A0A2J6T5B5"/>
<dbReference type="RefSeq" id="XP_024735115.1">
    <property type="nucleotide sequence ID" value="XM_024883334.1"/>
</dbReference>
<dbReference type="Proteomes" id="UP000235371">
    <property type="component" value="Unassembled WGS sequence"/>
</dbReference>
<feature type="region of interest" description="Disordered" evidence="1">
    <location>
        <begin position="217"/>
        <end position="264"/>
    </location>
</feature>
<evidence type="ECO:0000313" key="2">
    <source>
        <dbReference type="EMBL" id="PMD58211.1"/>
    </source>
</evidence>
<feature type="compositionally biased region" description="Basic and acidic residues" evidence="1">
    <location>
        <begin position="235"/>
        <end position="252"/>
    </location>
</feature>
<feature type="region of interest" description="Disordered" evidence="1">
    <location>
        <begin position="1"/>
        <end position="26"/>
    </location>
</feature>
<dbReference type="AlphaFoldDB" id="A0A2J6T5B5"/>